<accession>T0RA78</accession>
<keyword evidence="1" id="KW-0547">Nucleotide-binding</keyword>
<dbReference type="GO" id="GO:0005783">
    <property type="term" value="C:endoplasmic reticulum"/>
    <property type="evidence" value="ECO:0007669"/>
    <property type="project" value="TreeGrafter"/>
</dbReference>
<feature type="chain" id="PRO_5004570494" description="AMP-binding enzyme C-terminal domain-containing protein" evidence="3">
    <location>
        <begin position="20"/>
        <end position="118"/>
    </location>
</feature>
<dbReference type="Proteomes" id="UP000030762">
    <property type="component" value="Unassembled WGS sequence"/>
</dbReference>
<dbReference type="EMBL" id="JH767188">
    <property type="protein sequence ID" value="EQC29048.1"/>
    <property type="molecule type" value="Genomic_DNA"/>
</dbReference>
<dbReference type="GeneID" id="19953929"/>
<organism evidence="4 5">
    <name type="scientific">Saprolegnia diclina (strain VS20)</name>
    <dbReference type="NCBI Taxonomy" id="1156394"/>
    <lineage>
        <taxon>Eukaryota</taxon>
        <taxon>Sar</taxon>
        <taxon>Stramenopiles</taxon>
        <taxon>Oomycota</taxon>
        <taxon>Saprolegniomycetes</taxon>
        <taxon>Saprolegniales</taxon>
        <taxon>Saprolegniaceae</taxon>
        <taxon>Saprolegnia</taxon>
    </lineage>
</organism>
<dbReference type="PANTHER" id="PTHR43272">
    <property type="entry name" value="LONG-CHAIN-FATTY-ACID--COA LIGASE"/>
    <property type="match status" value="1"/>
</dbReference>
<dbReference type="AlphaFoldDB" id="T0RA78"/>
<evidence type="ECO:0008006" key="6">
    <source>
        <dbReference type="Google" id="ProtNLM"/>
    </source>
</evidence>
<name>T0RA78_SAPDV</name>
<evidence type="ECO:0000313" key="4">
    <source>
        <dbReference type="EMBL" id="EQC29048.1"/>
    </source>
</evidence>
<dbReference type="PANTHER" id="PTHR43272:SF33">
    <property type="entry name" value="AMP-BINDING DOMAIN-CONTAINING PROTEIN-RELATED"/>
    <property type="match status" value="1"/>
</dbReference>
<dbReference type="GO" id="GO:0005524">
    <property type="term" value="F:ATP binding"/>
    <property type="evidence" value="ECO:0007669"/>
    <property type="project" value="UniProtKB-KW"/>
</dbReference>
<dbReference type="STRING" id="1156394.T0RA78"/>
<evidence type="ECO:0000256" key="3">
    <source>
        <dbReference type="SAM" id="SignalP"/>
    </source>
</evidence>
<dbReference type="GO" id="GO:0004467">
    <property type="term" value="F:long-chain fatty acid-CoA ligase activity"/>
    <property type="evidence" value="ECO:0007669"/>
    <property type="project" value="TreeGrafter"/>
</dbReference>
<keyword evidence="3" id="KW-0732">Signal</keyword>
<protein>
    <recommendedName>
        <fullName evidence="6">AMP-binding enzyme C-terminal domain-containing protein</fullName>
    </recommendedName>
</protein>
<proteinExistence type="predicted"/>
<dbReference type="OrthoDB" id="1700726at2759"/>
<dbReference type="eggNOG" id="KOG1256">
    <property type="taxonomic scope" value="Eukaryota"/>
</dbReference>
<dbReference type="OMA" id="QSCIVAI"/>
<evidence type="ECO:0000313" key="5">
    <source>
        <dbReference type="Proteomes" id="UP000030762"/>
    </source>
</evidence>
<evidence type="ECO:0000256" key="1">
    <source>
        <dbReference type="ARBA" id="ARBA00022741"/>
    </source>
</evidence>
<evidence type="ECO:0000256" key="2">
    <source>
        <dbReference type="ARBA" id="ARBA00022840"/>
    </source>
</evidence>
<dbReference type="RefSeq" id="XP_008617507.1">
    <property type="nucleotide sequence ID" value="XM_008619285.1"/>
</dbReference>
<dbReference type="VEuPathDB" id="FungiDB:SDRG_13202"/>
<gene>
    <name evidence="4" type="ORF">SDRG_13202</name>
</gene>
<feature type="signal peptide" evidence="3">
    <location>
        <begin position="1"/>
        <end position="19"/>
    </location>
</feature>
<dbReference type="InParanoid" id="T0RA78"/>
<keyword evidence="2" id="KW-0067">ATP-binding</keyword>
<sequence>MTNMLFLVAIIVPEETALAPLAATLKVAGSFADWCSSPAIVDAILADIKRVSKAQGLLGFEIVRAVHLETEPFSVENDLMTPTFKLKRHQAKVVYSARLDALYAASGDVVAGKQVMQH</sequence>
<reference evidence="4 5" key="1">
    <citation type="submission" date="2012-04" db="EMBL/GenBank/DDBJ databases">
        <title>The Genome Sequence of Saprolegnia declina VS20.</title>
        <authorList>
            <consortium name="The Broad Institute Genome Sequencing Platform"/>
            <person name="Russ C."/>
            <person name="Nusbaum C."/>
            <person name="Tyler B."/>
            <person name="van West P."/>
            <person name="Dieguez-Uribeondo J."/>
            <person name="de Bruijn I."/>
            <person name="Tripathy S."/>
            <person name="Jiang R."/>
            <person name="Young S.K."/>
            <person name="Zeng Q."/>
            <person name="Gargeya S."/>
            <person name="Fitzgerald M."/>
            <person name="Haas B."/>
            <person name="Abouelleil A."/>
            <person name="Alvarado L."/>
            <person name="Arachchi H.M."/>
            <person name="Berlin A."/>
            <person name="Chapman S.B."/>
            <person name="Goldberg J."/>
            <person name="Griggs A."/>
            <person name="Gujja S."/>
            <person name="Hansen M."/>
            <person name="Howarth C."/>
            <person name="Imamovic A."/>
            <person name="Larimer J."/>
            <person name="McCowen C."/>
            <person name="Montmayeur A."/>
            <person name="Murphy C."/>
            <person name="Neiman D."/>
            <person name="Pearson M."/>
            <person name="Priest M."/>
            <person name="Roberts A."/>
            <person name="Saif S."/>
            <person name="Shea T."/>
            <person name="Sisk P."/>
            <person name="Sykes S."/>
            <person name="Wortman J."/>
            <person name="Nusbaum C."/>
            <person name="Birren B."/>
        </authorList>
    </citation>
    <scope>NUCLEOTIDE SEQUENCE [LARGE SCALE GENOMIC DNA]</scope>
    <source>
        <strain evidence="4 5">VS20</strain>
    </source>
</reference>
<dbReference type="GO" id="GO:0016020">
    <property type="term" value="C:membrane"/>
    <property type="evidence" value="ECO:0007669"/>
    <property type="project" value="TreeGrafter"/>
</dbReference>
<keyword evidence="5" id="KW-1185">Reference proteome</keyword>